<organism evidence="1 2">
    <name type="scientific">Sutcliffiella cohnii</name>
    <dbReference type="NCBI Taxonomy" id="33932"/>
    <lineage>
        <taxon>Bacteria</taxon>
        <taxon>Bacillati</taxon>
        <taxon>Bacillota</taxon>
        <taxon>Bacilli</taxon>
        <taxon>Bacillales</taxon>
        <taxon>Bacillaceae</taxon>
        <taxon>Sutcliffiella</taxon>
    </lineage>
</organism>
<dbReference type="Proteomes" id="UP000215224">
    <property type="component" value="Chromosome"/>
</dbReference>
<accession>A0A223KW23</accession>
<sequence length="402" mass="47499">MLLSNSFLFNFLTKESPKKKADFNPDVLEHCYQQRVLDPIILLTGFSHKERSRVSIQKKNNVKNECLKQFLLKLNETDVDYVCLKGLAMKKYYPKMSNRQSNDYDFLVKDINDFFKCYSILTKQGYTFYHYPVFTRFNNKLVGTVKFTKVTHDIETLLEINIGGFTISQLTWITDDDLWEQKQLLKLEEYSYYVPSDNNNLLIFLAETSGRLPSILRDHVDFYYMYQYIGPKKIEKLLNNMNDKHLKNLLSEFIKLDKGMGKEYKNINKKNMEWKYNIPKFIYRSPTTLLLYYFTRIGNYYVDNDKKLKLMKKMDDFVSIKWRFEKGIPITFIPISESVIHSKINWLNLKGHKLAVTPIGTFLLSGFCIVYDDEFDQITKLVEEGDFANVKYSDNSNKNTAS</sequence>
<evidence type="ECO:0000313" key="2">
    <source>
        <dbReference type="Proteomes" id="UP000215224"/>
    </source>
</evidence>
<dbReference type="AlphaFoldDB" id="A0A223KW23"/>
<proteinExistence type="predicted"/>
<reference evidence="1 2" key="1">
    <citation type="submission" date="2016-12" db="EMBL/GenBank/DDBJ databases">
        <title>The whole genome sequencing and assembly of Bacillus cohnii DSM 6307T strain.</title>
        <authorList>
            <person name="Lee Y.-J."/>
            <person name="Yi H."/>
            <person name="Bahn Y.-S."/>
            <person name="Kim J.F."/>
            <person name="Lee D.-W."/>
        </authorList>
    </citation>
    <scope>NUCLEOTIDE SEQUENCE [LARGE SCALE GENOMIC DNA]</scope>
    <source>
        <strain evidence="1 2">DSM 6307</strain>
    </source>
</reference>
<dbReference type="RefSeq" id="WP_066415108.1">
    <property type="nucleotide sequence ID" value="NZ_CP018866.1"/>
</dbReference>
<dbReference type="Pfam" id="PF14907">
    <property type="entry name" value="NTP_transf_5"/>
    <property type="match status" value="1"/>
</dbReference>
<dbReference type="EMBL" id="CP018866">
    <property type="protein sequence ID" value="AST93563.1"/>
    <property type="molecule type" value="Genomic_DNA"/>
</dbReference>
<dbReference type="KEGG" id="bcoh:BC6307_20980"/>
<gene>
    <name evidence="1" type="ORF">BC6307_20980</name>
</gene>
<evidence type="ECO:0000313" key="1">
    <source>
        <dbReference type="EMBL" id="AST93563.1"/>
    </source>
</evidence>
<dbReference type="InterPro" id="IPR039498">
    <property type="entry name" value="NTP_transf_5"/>
</dbReference>
<dbReference type="STRING" id="1314751.GCA_001591425_01876"/>
<keyword evidence="2" id="KW-1185">Reference proteome</keyword>
<evidence type="ECO:0008006" key="3">
    <source>
        <dbReference type="Google" id="ProtNLM"/>
    </source>
</evidence>
<protein>
    <recommendedName>
        <fullName evidence="3">Nucleotidyltransferase</fullName>
    </recommendedName>
</protein>
<name>A0A223KW23_9BACI</name>